<evidence type="ECO:0000256" key="1">
    <source>
        <dbReference type="SAM" id="MobiDB-lite"/>
    </source>
</evidence>
<feature type="region of interest" description="Disordered" evidence="1">
    <location>
        <begin position="1"/>
        <end position="60"/>
    </location>
</feature>
<sequence>MSMLTISTDASSFARTLQNEGREHDHDPFNPTRDPSGSEVKADNIVSSLSDERYGRDEPGSFADETLEFLTELHAKRLANKQEIQSDWGSTDKPWEEQAKQWDAARESYCNTEDKLRMLQSPQKYNLDPEVKSAVSANPVEGLSFNPMLARSHFRQYRCMLAEYYEGTEALEGKLRPSPTADPDLHAAALQAIAVRFARKIVHQRPFALGVLGTSVLSGQDNCYALSYAPTWNRTLRPLLDIVGVPFDVHGSGQNGNGPSMGNTLTCAKEVLGDVDIVHTGWWMVGQVPKPDYEAFLRRMLTDSPNGPLVHSIDGFRDGFNFNNGIWLTEGNDTVRDAYYKAGVMEIASRPEWNYLAGIESTSRHGDGDYPWFPLGFHNAHWGRVGDGKCHRHTREGEDATIMQNWHPGPLGVQVMMDLYLYTYLKALEMAMEWIERDGVQALKERFPLHERPSVELPSPKYCARDANEQHPMCRGETDGGWLSGPFCGTGQRPMWGAGGGLQSWLVDPHNSSNPHQVTGQIRATWCFCQLPGRP</sequence>
<comment type="caution">
    <text evidence="2">The sequence shown here is derived from an EMBL/GenBank/DDBJ whole genome shotgun (WGS) entry which is preliminary data.</text>
</comment>
<dbReference type="Proteomes" id="UP001190700">
    <property type="component" value="Unassembled WGS sequence"/>
</dbReference>
<dbReference type="EMBL" id="LGRX02018701">
    <property type="protein sequence ID" value="KAK3259483.1"/>
    <property type="molecule type" value="Genomic_DNA"/>
</dbReference>
<accession>A0AAE0FHC8</accession>
<feature type="compositionally biased region" description="Polar residues" evidence="1">
    <location>
        <begin position="1"/>
        <end position="19"/>
    </location>
</feature>
<keyword evidence="3" id="KW-1185">Reference proteome</keyword>
<evidence type="ECO:0000313" key="3">
    <source>
        <dbReference type="Proteomes" id="UP001190700"/>
    </source>
</evidence>
<evidence type="ECO:0000313" key="2">
    <source>
        <dbReference type="EMBL" id="KAK3259483.1"/>
    </source>
</evidence>
<gene>
    <name evidence="2" type="ORF">CYMTET_31521</name>
</gene>
<feature type="compositionally biased region" description="Basic and acidic residues" evidence="1">
    <location>
        <begin position="50"/>
        <end position="59"/>
    </location>
</feature>
<organism evidence="2 3">
    <name type="scientific">Cymbomonas tetramitiformis</name>
    <dbReference type="NCBI Taxonomy" id="36881"/>
    <lineage>
        <taxon>Eukaryota</taxon>
        <taxon>Viridiplantae</taxon>
        <taxon>Chlorophyta</taxon>
        <taxon>Pyramimonadophyceae</taxon>
        <taxon>Pyramimonadales</taxon>
        <taxon>Pyramimonadaceae</taxon>
        <taxon>Cymbomonas</taxon>
    </lineage>
</organism>
<protein>
    <submittedName>
        <fullName evidence="2">Uncharacterized protein</fullName>
    </submittedName>
</protein>
<dbReference type="AlphaFoldDB" id="A0AAE0FHC8"/>
<proteinExistence type="predicted"/>
<name>A0AAE0FHC8_9CHLO</name>
<reference evidence="2 3" key="1">
    <citation type="journal article" date="2015" name="Genome Biol. Evol.">
        <title>Comparative Genomics of a Bacterivorous Green Alga Reveals Evolutionary Causalities and Consequences of Phago-Mixotrophic Mode of Nutrition.</title>
        <authorList>
            <person name="Burns J.A."/>
            <person name="Paasch A."/>
            <person name="Narechania A."/>
            <person name="Kim E."/>
        </authorList>
    </citation>
    <scope>NUCLEOTIDE SEQUENCE [LARGE SCALE GENOMIC DNA]</scope>
    <source>
        <strain evidence="2 3">PLY_AMNH</strain>
    </source>
</reference>